<evidence type="ECO:0008006" key="4">
    <source>
        <dbReference type="Google" id="ProtNLM"/>
    </source>
</evidence>
<dbReference type="EMBL" id="CP054493">
    <property type="protein sequence ID" value="QOY53587.1"/>
    <property type="molecule type" value="Genomic_DNA"/>
</dbReference>
<dbReference type="KEGG" id="smas:HUE87_06575"/>
<keyword evidence="3" id="KW-1185">Reference proteome</keyword>
<organism evidence="2 3">
    <name type="scientific">Candidatus Sulfurimonas marisnigri</name>
    <dbReference type="NCBI Taxonomy" id="2740405"/>
    <lineage>
        <taxon>Bacteria</taxon>
        <taxon>Pseudomonadati</taxon>
        <taxon>Campylobacterota</taxon>
        <taxon>Epsilonproteobacteria</taxon>
        <taxon>Campylobacterales</taxon>
        <taxon>Sulfurimonadaceae</taxon>
        <taxon>Sulfurimonas</taxon>
    </lineage>
</organism>
<dbReference type="Proteomes" id="UP000593836">
    <property type="component" value="Chromosome"/>
</dbReference>
<dbReference type="AlphaFoldDB" id="A0A7S7LY89"/>
<protein>
    <recommendedName>
        <fullName evidence="4">Outer membrane lipoprotein carrier protein LolA</fullName>
    </recommendedName>
</protein>
<reference evidence="2 3" key="1">
    <citation type="submission" date="2020-05" db="EMBL/GenBank/DDBJ databases">
        <title>Sulfurimonas marisnigri, sp. nov., and Sulfurimonas baltica, sp. nov., manganese oxide reducing chemolithoautotrophs of the class Epsilonproteobacteria isolated from the pelagic redoxclines of the Black and Baltic Seas and emended description of the genus Sulfurimonas.</title>
        <authorList>
            <person name="Henkel J.V."/>
            <person name="Laudan C."/>
            <person name="Werner J."/>
            <person name="Neu T."/>
            <person name="Plewe S."/>
            <person name="Sproer C."/>
            <person name="Bunk B."/>
            <person name="Schulz-Vogt H.N."/>
        </authorList>
    </citation>
    <scope>NUCLEOTIDE SEQUENCE [LARGE SCALE GENOMIC DNA]</scope>
    <source>
        <strain evidence="2 3">SoZ1</strain>
    </source>
</reference>
<keyword evidence="1" id="KW-0732">Signal</keyword>
<evidence type="ECO:0000313" key="2">
    <source>
        <dbReference type="EMBL" id="QOY53587.1"/>
    </source>
</evidence>
<sequence>MTTIIKFFLAITIFSLTLSAKELSIDTVIQNMIKAYGGEKNLERSSSYEQVWQIDRQTDGVKGRDNRKVILPYYLRTKLIYPEKTEIRVVIRDNGTKEFSGRKVQAKGPMLDAMKLQLMRLFTPLILKNRLKDITMITEKNQYILSLKNNSITSKYFVSKNSFLVDKVIGELKIGSMNMEFLTIYEDYKSANGVMMPHREIKYAGSVNTAIMTLKETKPIQSPNI</sequence>
<dbReference type="RefSeq" id="WP_194365422.1">
    <property type="nucleotide sequence ID" value="NZ_CP054493.1"/>
</dbReference>
<proteinExistence type="predicted"/>
<feature type="chain" id="PRO_5032801844" description="Outer membrane lipoprotein carrier protein LolA" evidence="1">
    <location>
        <begin position="21"/>
        <end position="225"/>
    </location>
</feature>
<feature type="signal peptide" evidence="1">
    <location>
        <begin position="1"/>
        <end position="20"/>
    </location>
</feature>
<name>A0A7S7LY89_9BACT</name>
<accession>A0A7S7LY89</accession>
<evidence type="ECO:0000313" key="3">
    <source>
        <dbReference type="Proteomes" id="UP000593836"/>
    </source>
</evidence>
<gene>
    <name evidence="2" type="ORF">HUE87_06575</name>
</gene>
<evidence type="ECO:0000256" key="1">
    <source>
        <dbReference type="SAM" id="SignalP"/>
    </source>
</evidence>